<name>A0A975BF97_9BACT</name>
<dbReference type="EMBL" id="CP061800">
    <property type="protein sequence ID" value="QTA84306.1"/>
    <property type="molecule type" value="Genomic_DNA"/>
</dbReference>
<keyword evidence="3" id="KW-1185">Reference proteome</keyword>
<proteinExistence type="predicted"/>
<gene>
    <name evidence="2" type="ORF">dnm_003000</name>
</gene>
<keyword evidence="1" id="KW-0472">Membrane</keyword>
<feature type="transmembrane region" description="Helical" evidence="1">
    <location>
        <begin position="49"/>
        <end position="67"/>
    </location>
</feature>
<protein>
    <submittedName>
        <fullName evidence="2">Uncharacterized protein</fullName>
    </submittedName>
</protein>
<evidence type="ECO:0000313" key="2">
    <source>
        <dbReference type="EMBL" id="QTA84306.1"/>
    </source>
</evidence>
<organism evidence="2 3">
    <name type="scientific">Desulfonema magnum</name>
    <dbReference type="NCBI Taxonomy" id="45655"/>
    <lineage>
        <taxon>Bacteria</taxon>
        <taxon>Pseudomonadati</taxon>
        <taxon>Thermodesulfobacteriota</taxon>
        <taxon>Desulfobacteria</taxon>
        <taxon>Desulfobacterales</taxon>
        <taxon>Desulfococcaceae</taxon>
        <taxon>Desulfonema</taxon>
    </lineage>
</organism>
<evidence type="ECO:0000313" key="3">
    <source>
        <dbReference type="Proteomes" id="UP000663722"/>
    </source>
</evidence>
<dbReference type="KEGG" id="dmm:dnm_003000"/>
<dbReference type="Proteomes" id="UP000663722">
    <property type="component" value="Chromosome"/>
</dbReference>
<evidence type="ECO:0000256" key="1">
    <source>
        <dbReference type="SAM" id="Phobius"/>
    </source>
</evidence>
<accession>A0A975BF97</accession>
<keyword evidence="1" id="KW-0812">Transmembrane</keyword>
<keyword evidence="1" id="KW-1133">Transmembrane helix</keyword>
<sequence>MGRNPAFSGGGSLLSGEKKAGFLCHAAHSPETFRSTENPCTEKNEGNHLVVFLVMAICMLYFEQYPFLKKFNISGPLVFTSFLSYFEHYLLFRLLSYSHKTNFRYAAYHCCILNTFHMEKPVLYHLLTKNIR</sequence>
<reference evidence="2" key="1">
    <citation type="journal article" date="2021" name="Microb. Physiol.">
        <title>Proteogenomic Insights into the Physiology of Marine, Sulfate-Reducing, Filamentous Desulfonema limicola and Desulfonema magnum.</title>
        <authorList>
            <person name="Schnaars V."/>
            <person name="Wohlbrand L."/>
            <person name="Scheve S."/>
            <person name="Hinrichs C."/>
            <person name="Reinhardt R."/>
            <person name="Rabus R."/>
        </authorList>
    </citation>
    <scope>NUCLEOTIDE SEQUENCE</scope>
    <source>
        <strain evidence="2">4be13</strain>
    </source>
</reference>
<dbReference type="AlphaFoldDB" id="A0A975BF97"/>
<feature type="transmembrane region" description="Helical" evidence="1">
    <location>
        <begin position="73"/>
        <end position="95"/>
    </location>
</feature>